<reference evidence="1 2" key="1">
    <citation type="submission" date="2019-09" db="EMBL/GenBank/DDBJ databases">
        <title>Goodfellowia gen. nov., a new genus of the Pseudonocardineae related to Actinoalloteichus, containing Goodfellowia coeruleoviolacea gen. nov., comb. nov. gen. nov., comb. nov.</title>
        <authorList>
            <person name="Labeda D."/>
        </authorList>
    </citation>
    <scope>NUCLEOTIDE SEQUENCE [LARGE SCALE GENOMIC DNA]</scope>
    <source>
        <strain evidence="1 2">AN110305</strain>
    </source>
</reference>
<sequence length="166" mass="18363">MTELTITRPGVLPQQRTLPGPTEDSLADLLRQAAWRYRADHDWHTEIIGNQLMLSLGRDLLGVCMSAGRAGEINHQLRLYRLTYPVLPLPGPRPRWVFLASDSGRAHRTGTPYFVALLDLNQRIPLPPSGTSSGPLRWIVPPERCADGIPGLDPILAVIRTVAAHL</sequence>
<reference evidence="1 2" key="2">
    <citation type="submission" date="2019-09" db="EMBL/GenBank/DDBJ databases">
        <authorList>
            <person name="Jin C."/>
        </authorList>
    </citation>
    <scope>NUCLEOTIDE SEQUENCE [LARGE SCALE GENOMIC DNA]</scope>
    <source>
        <strain evidence="1 2">AN110305</strain>
    </source>
</reference>
<evidence type="ECO:0000313" key="2">
    <source>
        <dbReference type="Proteomes" id="UP000323454"/>
    </source>
</evidence>
<dbReference type="Proteomes" id="UP000323454">
    <property type="component" value="Unassembled WGS sequence"/>
</dbReference>
<gene>
    <name evidence="1" type="ORF">F0L68_30095</name>
</gene>
<proteinExistence type="predicted"/>
<protein>
    <submittedName>
        <fullName evidence="1">Uncharacterized protein</fullName>
    </submittedName>
</protein>
<dbReference type="EMBL" id="VUOB01000061">
    <property type="protein sequence ID" value="KAA2254438.1"/>
    <property type="molecule type" value="Genomic_DNA"/>
</dbReference>
<dbReference type="RefSeq" id="WP_149853234.1">
    <property type="nucleotide sequence ID" value="NZ_VUOB01000061.1"/>
</dbReference>
<accession>A0A5B2WTV5</accession>
<dbReference type="AlphaFoldDB" id="A0A5B2WTV5"/>
<evidence type="ECO:0000313" key="1">
    <source>
        <dbReference type="EMBL" id="KAA2254438.1"/>
    </source>
</evidence>
<organism evidence="1 2">
    <name type="scientific">Solihabitans fulvus</name>
    <dbReference type="NCBI Taxonomy" id="1892852"/>
    <lineage>
        <taxon>Bacteria</taxon>
        <taxon>Bacillati</taxon>
        <taxon>Actinomycetota</taxon>
        <taxon>Actinomycetes</taxon>
        <taxon>Pseudonocardiales</taxon>
        <taxon>Pseudonocardiaceae</taxon>
        <taxon>Solihabitans</taxon>
    </lineage>
</organism>
<keyword evidence="2" id="KW-1185">Reference proteome</keyword>
<name>A0A5B2WTV5_9PSEU</name>
<comment type="caution">
    <text evidence="1">The sequence shown here is derived from an EMBL/GenBank/DDBJ whole genome shotgun (WGS) entry which is preliminary data.</text>
</comment>